<proteinExistence type="predicted"/>
<dbReference type="GO" id="GO:0005524">
    <property type="term" value="F:ATP binding"/>
    <property type="evidence" value="ECO:0007669"/>
    <property type="project" value="UniProtKB-KW"/>
</dbReference>
<feature type="transmembrane region" description="Helical" evidence="8">
    <location>
        <begin position="160"/>
        <end position="181"/>
    </location>
</feature>
<evidence type="ECO:0000256" key="3">
    <source>
        <dbReference type="ARBA" id="ARBA00022741"/>
    </source>
</evidence>
<accession>A0A0A2V905</accession>
<organism evidence="10 11">
    <name type="scientific">Beauveria bassiana D1-5</name>
    <dbReference type="NCBI Taxonomy" id="1245745"/>
    <lineage>
        <taxon>Eukaryota</taxon>
        <taxon>Fungi</taxon>
        <taxon>Dikarya</taxon>
        <taxon>Ascomycota</taxon>
        <taxon>Pezizomycotina</taxon>
        <taxon>Sordariomycetes</taxon>
        <taxon>Hypocreomycetidae</taxon>
        <taxon>Hypocreales</taxon>
        <taxon>Cordycipitaceae</taxon>
        <taxon>Beauveria</taxon>
    </lineage>
</organism>
<dbReference type="SUPFAM" id="SSF52540">
    <property type="entry name" value="P-loop containing nucleoside triphosphate hydrolases"/>
    <property type="match status" value="1"/>
</dbReference>
<dbReference type="EMBL" id="ANFO01001465">
    <property type="protein sequence ID" value="KGQ02565.1"/>
    <property type="molecule type" value="Genomic_DNA"/>
</dbReference>
<dbReference type="PANTHER" id="PTHR24223">
    <property type="entry name" value="ATP-BINDING CASSETTE SUB-FAMILY C"/>
    <property type="match status" value="1"/>
</dbReference>
<evidence type="ECO:0000313" key="11">
    <source>
        <dbReference type="Proteomes" id="UP000030106"/>
    </source>
</evidence>
<dbReference type="Gene3D" id="1.20.1560.10">
    <property type="entry name" value="ABC transporter type 1, transmembrane domain"/>
    <property type="match status" value="1"/>
</dbReference>
<gene>
    <name evidence="10" type="ORF">BBAD15_g12218</name>
</gene>
<dbReference type="InterPro" id="IPR036640">
    <property type="entry name" value="ABC1_TM_sf"/>
</dbReference>
<evidence type="ECO:0000259" key="9">
    <source>
        <dbReference type="PROSITE" id="PS50929"/>
    </source>
</evidence>
<dbReference type="Gene3D" id="3.40.50.300">
    <property type="entry name" value="P-loop containing nucleotide triphosphate hydrolases"/>
    <property type="match status" value="1"/>
</dbReference>
<evidence type="ECO:0000256" key="5">
    <source>
        <dbReference type="ARBA" id="ARBA00022989"/>
    </source>
</evidence>
<dbReference type="GO" id="GO:0140359">
    <property type="term" value="F:ABC-type transporter activity"/>
    <property type="evidence" value="ECO:0007669"/>
    <property type="project" value="InterPro"/>
</dbReference>
<keyword evidence="3" id="KW-0547">Nucleotide-binding</keyword>
<evidence type="ECO:0000256" key="4">
    <source>
        <dbReference type="ARBA" id="ARBA00022840"/>
    </source>
</evidence>
<keyword evidence="4" id="KW-0067">ATP-binding</keyword>
<dbReference type="STRING" id="1245745.A0A0A2V905"/>
<evidence type="ECO:0000256" key="1">
    <source>
        <dbReference type="ARBA" id="ARBA00022448"/>
    </source>
</evidence>
<keyword evidence="1" id="KW-0813">Transport</keyword>
<dbReference type="Pfam" id="PF00664">
    <property type="entry name" value="ABC_membrane"/>
    <property type="match status" value="1"/>
</dbReference>
<dbReference type="InterPro" id="IPR003439">
    <property type="entry name" value="ABC_transporter-like_ATP-bd"/>
</dbReference>
<comment type="caution">
    <text evidence="10">The sequence shown here is derived from an EMBL/GenBank/DDBJ whole genome shotgun (WGS) entry which is preliminary data.</text>
</comment>
<feature type="transmembrane region" description="Helical" evidence="8">
    <location>
        <begin position="187"/>
        <end position="207"/>
    </location>
</feature>
<evidence type="ECO:0000256" key="6">
    <source>
        <dbReference type="ARBA" id="ARBA00023136"/>
    </source>
</evidence>
<dbReference type="GO" id="GO:0016020">
    <property type="term" value="C:membrane"/>
    <property type="evidence" value="ECO:0007669"/>
    <property type="project" value="InterPro"/>
</dbReference>
<dbReference type="PROSITE" id="PS50929">
    <property type="entry name" value="ABC_TM1F"/>
    <property type="match status" value="1"/>
</dbReference>
<dbReference type="InterPro" id="IPR027417">
    <property type="entry name" value="P-loop_NTPase"/>
</dbReference>
<keyword evidence="6 8" id="KW-0472">Membrane</keyword>
<dbReference type="InterPro" id="IPR050173">
    <property type="entry name" value="ABC_transporter_C-like"/>
</dbReference>
<feature type="domain" description="ABC transmembrane type-1" evidence="9">
    <location>
        <begin position="187"/>
        <end position="260"/>
    </location>
</feature>
<dbReference type="PANTHER" id="PTHR24223:SF399">
    <property type="entry name" value="ABC TRANSPORTER ATNG"/>
    <property type="match status" value="1"/>
</dbReference>
<feature type="transmembrane region" description="Helical" evidence="8">
    <location>
        <begin position="93"/>
        <end position="116"/>
    </location>
</feature>
<evidence type="ECO:0000256" key="7">
    <source>
        <dbReference type="SAM" id="MobiDB-lite"/>
    </source>
</evidence>
<dbReference type="Proteomes" id="UP000030106">
    <property type="component" value="Unassembled WGS sequence"/>
</dbReference>
<evidence type="ECO:0000313" key="10">
    <source>
        <dbReference type="EMBL" id="KGQ02565.1"/>
    </source>
</evidence>
<dbReference type="SUPFAM" id="SSF90123">
    <property type="entry name" value="ABC transporter transmembrane region"/>
    <property type="match status" value="1"/>
</dbReference>
<keyword evidence="5 8" id="KW-1133">Transmembrane helix</keyword>
<dbReference type="Pfam" id="PF00005">
    <property type="entry name" value="ABC_tran"/>
    <property type="match status" value="1"/>
</dbReference>
<sequence length="393" mass="44445">MMTTKSMDILDAADIIFEILPRGNIVQVALSRANSSNAAKLWYLRDQTSELTADVEDESPTDVEGPPNVDTSKTLDVDNDTKRKESDFRLYRFFFNSTSMFMLVLWFVGVAVASALERMPQIFMRVWLSIDASNNKYFAGFVAFSVSDIFCHFDRRRATLPTLFMASFSMFFNVLVDIGVISSGTKYAAPIIVFFIVTLYAVQYYCLKTSRKLRLLGLKTSAPLITHMTESSSGMAHIRSFGWQYYFHSDFLQRLDSSQKPYYYLFYVEEGWPTTGKIDFNCVTPSYRAPSGEVRRALNNATVSIQHGQEVSLIGRTGSGKSSMMLTLLHLVEFSGSISVDNREIKTVPRHILRSRITTLTQEGVELTGTVRFNMFPFDSLIMPADDHIIAAL</sequence>
<evidence type="ECO:0000256" key="8">
    <source>
        <dbReference type="SAM" id="Phobius"/>
    </source>
</evidence>
<feature type="region of interest" description="Disordered" evidence="7">
    <location>
        <begin position="52"/>
        <end position="76"/>
    </location>
</feature>
<protein>
    <submittedName>
        <fullName evidence="10">Canalicular multispecific organic anion transporter 2</fullName>
    </submittedName>
</protein>
<name>A0A0A2V905_BEABA</name>
<evidence type="ECO:0000256" key="2">
    <source>
        <dbReference type="ARBA" id="ARBA00022692"/>
    </source>
</evidence>
<dbReference type="GO" id="GO:0016887">
    <property type="term" value="F:ATP hydrolysis activity"/>
    <property type="evidence" value="ECO:0007669"/>
    <property type="project" value="InterPro"/>
</dbReference>
<dbReference type="HOGENOM" id="CLU_702056_0_0_1"/>
<feature type="transmembrane region" description="Helical" evidence="8">
    <location>
        <begin position="136"/>
        <end position="153"/>
    </location>
</feature>
<dbReference type="AlphaFoldDB" id="A0A0A2V905"/>
<reference evidence="10 11" key="1">
    <citation type="submission" date="2012-10" db="EMBL/GenBank/DDBJ databases">
        <title>Genome sequencing and analysis of entomopathogenic fungi Beauveria bassiana D1-5.</title>
        <authorList>
            <person name="Li Q."/>
            <person name="Wang L."/>
            <person name="Zhang Z."/>
            <person name="Wang Q."/>
            <person name="Ren J."/>
            <person name="Wang M."/>
            <person name="Xu W."/>
            <person name="Wang J."/>
            <person name="Lu Y."/>
            <person name="Du Q."/>
            <person name="Sun Z."/>
        </authorList>
    </citation>
    <scope>NUCLEOTIDE SEQUENCE [LARGE SCALE GENOMIC DNA]</scope>
    <source>
        <strain evidence="10 11">D1-5</strain>
    </source>
</reference>
<dbReference type="InterPro" id="IPR011527">
    <property type="entry name" value="ABC1_TM_dom"/>
</dbReference>
<keyword evidence="2 8" id="KW-0812">Transmembrane</keyword>